<dbReference type="HOGENOM" id="CLU_1385814_0_0_1"/>
<dbReference type="AlphaFoldDB" id="D6WF79"/>
<dbReference type="PhylomeDB" id="D6WF79"/>
<dbReference type="EMBL" id="KQ971319">
    <property type="protein sequence ID" value="EFA00299.1"/>
    <property type="molecule type" value="Genomic_DNA"/>
</dbReference>
<dbReference type="InterPro" id="IPR029159">
    <property type="entry name" value="CA109-like"/>
</dbReference>
<dbReference type="InParanoid" id="D6WF79"/>
<organism evidence="1 2">
    <name type="scientific">Tribolium castaneum</name>
    <name type="common">Red flour beetle</name>
    <dbReference type="NCBI Taxonomy" id="7070"/>
    <lineage>
        <taxon>Eukaryota</taxon>
        <taxon>Metazoa</taxon>
        <taxon>Ecdysozoa</taxon>
        <taxon>Arthropoda</taxon>
        <taxon>Hexapoda</taxon>
        <taxon>Insecta</taxon>
        <taxon>Pterygota</taxon>
        <taxon>Neoptera</taxon>
        <taxon>Endopterygota</taxon>
        <taxon>Coleoptera</taxon>
        <taxon>Polyphaga</taxon>
        <taxon>Cucujiformia</taxon>
        <taxon>Tenebrionidae</taxon>
        <taxon>Tenebrionidae incertae sedis</taxon>
        <taxon>Tribolium</taxon>
    </lineage>
</organism>
<reference evidence="1 2" key="2">
    <citation type="journal article" date="2010" name="Nucleic Acids Res.">
        <title>BeetleBase in 2010: revisions to provide comprehensive genomic information for Tribolium castaneum.</title>
        <authorList>
            <person name="Kim H.S."/>
            <person name="Murphy T."/>
            <person name="Xia J."/>
            <person name="Caragea D."/>
            <person name="Park Y."/>
            <person name="Beeman R.W."/>
            <person name="Lorenzen M.D."/>
            <person name="Butcher S."/>
            <person name="Manak J.R."/>
            <person name="Brown S.J."/>
        </authorList>
    </citation>
    <scope>GENOME REANNOTATION</scope>
    <source>
        <strain evidence="1 2">Georgia GA2</strain>
    </source>
</reference>
<accession>D6WF79</accession>
<dbReference type="eggNOG" id="ENOG502SDMS">
    <property type="taxonomic scope" value="Eukaryota"/>
</dbReference>
<sequence length="197" mass="22546">MDNTTQVQKYLVTFCKALPAHVDCWRSALQDSVKPLQNLANLCEQQRAIQNVKLCNFGDYSDAQGVILHRIAIGIEEELLCIKKLVDKVNECNIDLKNKLLVFERSTLNLNWEENNELIRGNGSQPPLAKLLQYSLQFLNYFTKGAKDISDKLKVLNVKNVKSVKQLKNSFDVDLDYKIVKDLLALTQYVDNEKEIT</sequence>
<dbReference type="OrthoDB" id="6605214at2759"/>
<dbReference type="KEGG" id="tca:107397469"/>
<protein>
    <submittedName>
        <fullName evidence="1">Uncharacterized protein</fullName>
    </submittedName>
</protein>
<dbReference type="Proteomes" id="UP000007266">
    <property type="component" value="Linkage group 3"/>
</dbReference>
<gene>
    <name evidence="1" type="primary">AUGUSTUS-3.0.2_03132</name>
    <name evidence="1" type="ORF">TcasGA2_TC003132</name>
</gene>
<keyword evidence="2" id="KW-1185">Reference proteome</keyword>
<dbReference type="Pfam" id="PF15011">
    <property type="entry name" value="CA109-like"/>
    <property type="match status" value="1"/>
</dbReference>
<dbReference type="OMA" id="CLINYFS"/>
<reference evidence="1 2" key="1">
    <citation type="journal article" date="2008" name="Nature">
        <title>The genome of the model beetle and pest Tribolium castaneum.</title>
        <authorList>
            <consortium name="Tribolium Genome Sequencing Consortium"/>
            <person name="Richards S."/>
            <person name="Gibbs R.A."/>
            <person name="Weinstock G.M."/>
            <person name="Brown S.J."/>
            <person name="Denell R."/>
            <person name="Beeman R.W."/>
            <person name="Gibbs R."/>
            <person name="Beeman R.W."/>
            <person name="Brown S.J."/>
            <person name="Bucher G."/>
            <person name="Friedrich M."/>
            <person name="Grimmelikhuijzen C.J."/>
            <person name="Klingler M."/>
            <person name="Lorenzen M."/>
            <person name="Richards S."/>
            <person name="Roth S."/>
            <person name="Schroder R."/>
            <person name="Tautz D."/>
            <person name="Zdobnov E.M."/>
            <person name="Muzny D."/>
            <person name="Gibbs R.A."/>
            <person name="Weinstock G.M."/>
            <person name="Attaway T."/>
            <person name="Bell S."/>
            <person name="Buhay C.J."/>
            <person name="Chandrabose M.N."/>
            <person name="Chavez D."/>
            <person name="Clerk-Blankenburg K.P."/>
            <person name="Cree A."/>
            <person name="Dao M."/>
            <person name="Davis C."/>
            <person name="Chacko J."/>
            <person name="Dinh H."/>
            <person name="Dugan-Rocha S."/>
            <person name="Fowler G."/>
            <person name="Garner T.T."/>
            <person name="Garnes J."/>
            <person name="Gnirke A."/>
            <person name="Hawes A."/>
            <person name="Hernandez J."/>
            <person name="Hines S."/>
            <person name="Holder M."/>
            <person name="Hume J."/>
            <person name="Jhangiani S.N."/>
            <person name="Joshi V."/>
            <person name="Khan Z.M."/>
            <person name="Jackson L."/>
            <person name="Kovar C."/>
            <person name="Kowis A."/>
            <person name="Lee S."/>
            <person name="Lewis L.R."/>
            <person name="Margolis J."/>
            <person name="Morgan M."/>
            <person name="Nazareth L.V."/>
            <person name="Nguyen N."/>
            <person name="Okwuonu G."/>
            <person name="Parker D."/>
            <person name="Richards S."/>
            <person name="Ruiz S.J."/>
            <person name="Santibanez J."/>
            <person name="Savard J."/>
            <person name="Scherer S.E."/>
            <person name="Schneider B."/>
            <person name="Sodergren E."/>
            <person name="Tautz D."/>
            <person name="Vattahil S."/>
            <person name="Villasana D."/>
            <person name="White C.S."/>
            <person name="Wright R."/>
            <person name="Park Y."/>
            <person name="Beeman R.W."/>
            <person name="Lord J."/>
            <person name="Oppert B."/>
            <person name="Lorenzen M."/>
            <person name="Brown S."/>
            <person name="Wang L."/>
            <person name="Savard J."/>
            <person name="Tautz D."/>
            <person name="Richards S."/>
            <person name="Weinstock G."/>
            <person name="Gibbs R.A."/>
            <person name="Liu Y."/>
            <person name="Worley K."/>
            <person name="Weinstock G."/>
            <person name="Elsik C.G."/>
            <person name="Reese J.T."/>
            <person name="Elhaik E."/>
            <person name="Landan G."/>
            <person name="Graur D."/>
            <person name="Arensburger P."/>
            <person name="Atkinson P."/>
            <person name="Beeman R.W."/>
            <person name="Beidler J."/>
            <person name="Brown S.J."/>
            <person name="Demuth J.P."/>
            <person name="Drury D.W."/>
            <person name="Du Y.Z."/>
            <person name="Fujiwara H."/>
            <person name="Lorenzen M."/>
            <person name="Maselli V."/>
            <person name="Osanai M."/>
            <person name="Park Y."/>
            <person name="Robertson H.M."/>
            <person name="Tu Z."/>
            <person name="Wang J.J."/>
            <person name="Wang S."/>
            <person name="Richards S."/>
            <person name="Song H."/>
            <person name="Zhang L."/>
            <person name="Sodergren E."/>
            <person name="Werner D."/>
            <person name="Stanke M."/>
            <person name="Morgenstern B."/>
            <person name="Solovyev V."/>
            <person name="Kosarev P."/>
            <person name="Brown G."/>
            <person name="Chen H.C."/>
            <person name="Ermolaeva O."/>
            <person name="Hlavina W."/>
            <person name="Kapustin Y."/>
            <person name="Kiryutin B."/>
            <person name="Kitts P."/>
            <person name="Maglott D."/>
            <person name="Pruitt K."/>
            <person name="Sapojnikov V."/>
            <person name="Souvorov A."/>
            <person name="Mackey A.J."/>
            <person name="Waterhouse R.M."/>
            <person name="Wyder S."/>
            <person name="Zdobnov E.M."/>
            <person name="Zdobnov E.M."/>
            <person name="Wyder S."/>
            <person name="Kriventseva E.V."/>
            <person name="Kadowaki T."/>
            <person name="Bork P."/>
            <person name="Aranda M."/>
            <person name="Bao R."/>
            <person name="Beermann A."/>
            <person name="Berns N."/>
            <person name="Bolognesi R."/>
            <person name="Bonneton F."/>
            <person name="Bopp D."/>
            <person name="Brown S.J."/>
            <person name="Bucher G."/>
            <person name="Butts T."/>
            <person name="Chaumot A."/>
            <person name="Denell R.E."/>
            <person name="Ferrier D.E."/>
            <person name="Friedrich M."/>
            <person name="Gordon C.M."/>
            <person name="Jindra M."/>
            <person name="Klingler M."/>
            <person name="Lan Q."/>
            <person name="Lattorff H.M."/>
            <person name="Laudet V."/>
            <person name="von Levetsow C."/>
            <person name="Liu Z."/>
            <person name="Lutz R."/>
            <person name="Lynch J.A."/>
            <person name="da Fonseca R.N."/>
            <person name="Posnien N."/>
            <person name="Reuter R."/>
            <person name="Roth S."/>
            <person name="Savard J."/>
            <person name="Schinko J.B."/>
            <person name="Schmitt C."/>
            <person name="Schoppmeier M."/>
            <person name="Schroder R."/>
            <person name="Shippy T.D."/>
            <person name="Simonnet F."/>
            <person name="Marques-Souza H."/>
            <person name="Tautz D."/>
            <person name="Tomoyasu Y."/>
            <person name="Trauner J."/>
            <person name="Van der Zee M."/>
            <person name="Vervoort M."/>
            <person name="Wittkopp N."/>
            <person name="Wimmer E.A."/>
            <person name="Yang X."/>
            <person name="Jones A.K."/>
            <person name="Sattelle D.B."/>
            <person name="Ebert P.R."/>
            <person name="Nelson D."/>
            <person name="Scott J.G."/>
            <person name="Beeman R.W."/>
            <person name="Muthukrishnan S."/>
            <person name="Kramer K.J."/>
            <person name="Arakane Y."/>
            <person name="Beeman R.W."/>
            <person name="Zhu Q."/>
            <person name="Hogenkamp D."/>
            <person name="Dixit R."/>
            <person name="Oppert B."/>
            <person name="Jiang H."/>
            <person name="Zou Z."/>
            <person name="Marshall J."/>
            <person name="Elpidina E."/>
            <person name="Vinokurov K."/>
            <person name="Oppert C."/>
            <person name="Zou Z."/>
            <person name="Evans J."/>
            <person name="Lu Z."/>
            <person name="Zhao P."/>
            <person name="Sumathipala N."/>
            <person name="Altincicek B."/>
            <person name="Vilcinskas A."/>
            <person name="Williams M."/>
            <person name="Hultmark D."/>
            <person name="Hetru C."/>
            <person name="Jiang H."/>
            <person name="Grimmelikhuijzen C.J."/>
            <person name="Hauser F."/>
            <person name="Cazzamali G."/>
            <person name="Williamson M."/>
            <person name="Park Y."/>
            <person name="Li B."/>
            <person name="Tanaka Y."/>
            <person name="Predel R."/>
            <person name="Neupert S."/>
            <person name="Schachtner J."/>
            <person name="Verleyen P."/>
            <person name="Raible F."/>
            <person name="Bork P."/>
            <person name="Friedrich M."/>
            <person name="Walden K.K."/>
            <person name="Robertson H.M."/>
            <person name="Angeli S."/>
            <person name="Foret S."/>
            <person name="Bucher G."/>
            <person name="Schuetz S."/>
            <person name="Maleszka R."/>
            <person name="Wimmer E.A."/>
            <person name="Beeman R.W."/>
            <person name="Lorenzen M."/>
            <person name="Tomoyasu Y."/>
            <person name="Miller S.C."/>
            <person name="Grossmann D."/>
            <person name="Bucher G."/>
        </authorList>
    </citation>
    <scope>NUCLEOTIDE SEQUENCE [LARGE SCALE GENOMIC DNA]</scope>
    <source>
        <strain evidence="1 2">Georgia GA2</strain>
    </source>
</reference>
<evidence type="ECO:0000313" key="2">
    <source>
        <dbReference type="Proteomes" id="UP000007266"/>
    </source>
</evidence>
<name>D6WF79_TRICA</name>
<evidence type="ECO:0000313" key="1">
    <source>
        <dbReference type="EMBL" id="EFA00299.1"/>
    </source>
</evidence>
<proteinExistence type="predicted"/>